<dbReference type="VEuPathDB" id="FungiDB:ACJ73_01554"/>
<accession>A0A1J9QEZ3</accession>
<protein>
    <submittedName>
        <fullName evidence="1">Uncharacterized protein</fullName>
    </submittedName>
</protein>
<comment type="caution">
    <text evidence="1">The sequence shown here is derived from an EMBL/GenBank/DDBJ whole genome shotgun (WGS) entry which is preliminary data.</text>
</comment>
<name>A0A1J9QEZ3_9EURO</name>
<proteinExistence type="predicted"/>
<organism evidence="1 2">
    <name type="scientific">Blastomyces percursus</name>
    <dbReference type="NCBI Taxonomy" id="1658174"/>
    <lineage>
        <taxon>Eukaryota</taxon>
        <taxon>Fungi</taxon>
        <taxon>Dikarya</taxon>
        <taxon>Ascomycota</taxon>
        <taxon>Pezizomycotina</taxon>
        <taxon>Eurotiomycetes</taxon>
        <taxon>Eurotiomycetidae</taxon>
        <taxon>Onygenales</taxon>
        <taxon>Ajellomycetaceae</taxon>
        <taxon>Blastomyces</taxon>
    </lineage>
</organism>
<evidence type="ECO:0000313" key="1">
    <source>
        <dbReference type="EMBL" id="OJD27048.1"/>
    </source>
</evidence>
<dbReference type="Proteomes" id="UP000242791">
    <property type="component" value="Unassembled WGS sequence"/>
</dbReference>
<dbReference type="EMBL" id="LGTZ01000144">
    <property type="protein sequence ID" value="OJD27048.1"/>
    <property type="molecule type" value="Genomic_DNA"/>
</dbReference>
<gene>
    <name evidence="1" type="ORF">ACJ73_01554</name>
</gene>
<dbReference type="AlphaFoldDB" id="A0A1J9QEZ3"/>
<reference evidence="1 2" key="1">
    <citation type="submission" date="2015-08" db="EMBL/GenBank/DDBJ databases">
        <title>Emmonsia species relationships and genome sequence.</title>
        <authorList>
            <person name="Cuomo C.A."/>
            <person name="Schwartz I.S."/>
            <person name="Kenyon C."/>
            <person name="De Hoog G.S."/>
            <person name="Govender N.P."/>
            <person name="Botha A."/>
            <person name="Moreno L."/>
            <person name="De Vries M."/>
            <person name="Munoz J.F."/>
            <person name="Stielow J.B."/>
        </authorList>
    </citation>
    <scope>NUCLEOTIDE SEQUENCE [LARGE SCALE GENOMIC DNA]</scope>
    <source>
        <strain evidence="1 2">EI222</strain>
    </source>
</reference>
<keyword evidence="2" id="KW-1185">Reference proteome</keyword>
<sequence>MSCITKGPPSIHVAILQPLPLRDTTYSCDWQYQEWDRFVDLDNHLLLLPGHGKDLFNRIRWIANGINAETVTPISLLLSTHILNPNHTHPEQLRDAVSRANDW</sequence>
<evidence type="ECO:0000313" key="2">
    <source>
        <dbReference type="Proteomes" id="UP000242791"/>
    </source>
</evidence>